<dbReference type="AlphaFoldDB" id="A0AA37GTS0"/>
<name>A0AA37GTS0_9PEZI</name>
<comment type="caution">
    <text evidence="1">The sequence shown here is derived from an EMBL/GenBank/DDBJ whole genome shotgun (WGS) entry which is preliminary data.</text>
</comment>
<sequence length="184" mass="19733">MKDISGLIAEAKKSLAQHICQHGSEHSYIVTTKFESLDGHVKPEATGSLVMVKLHMDSAVESWNRVARQFAKHGVVADVSGSPGKAPAKSGEVVVVAAHFGGQEVTALAKLLFSQDAIFVIDTKGHPPFRDPWKGVTKSISVIYKSNNDDLGMWRVFVGNADAESVWTPTAEDFFNGAGGSLLN</sequence>
<reference evidence="1 2" key="1">
    <citation type="submission" date="2021-07" db="EMBL/GenBank/DDBJ databases">
        <title>Genome data of Colletotrichum spaethianum.</title>
        <authorList>
            <person name="Utami Y.D."/>
            <person name="Hiruma K."/>
        </authorList>
    </citation>
    <scope>NUCLEOTIDE SEQUENCE [LARGE SCALE GENOMIC DNA]</scope>
    <source>
        <strain evidence="1 2">MAFF 242679</strain>
    </source>
</reference>
<accession>A0AA37GTS0</accession>
<evidence type="ECO:0000313" key="1">
    <source>
        <dbReference type="EMBL" id="GJC86610.1"/>
    </source>
</evidence>
<organism evidence="1 2">
    <name type="scientific">Colletotrichum liriopes</name>
    <dbReference type="NCBI Taxonomy" id="708192"/>
    <lineage>
        <taxon>Eukaryota</taxon>
        <taxon>Fungi</taxon>
        <taxon>Dikarya</taxon>
        <taxon>Ascomycota</taxon>
        <taxon>Pezizomycotina</taxon>
        <taxon>Sordariomycetes</taxon>
        <taxon>Hypocreomycetidae</taxon>
        <taxon>Glomerellales</taxon>
        <taxon>Glomerellaceae</taxon>
        <taxon>Colletotrichum</taxon>
        <taxon>Colletotrichum spaethianum species complex</taxon>
    </lineage>
</organism>
<dbReference type="Proteomes" id="UP001055172">
    <property type="component" value="Unassembled WGS sequence"/>
</dbReference>
<evidence type="ECO:0000313" key="2">
    <source>
        <dbReference type="Proteomes" id="UP001055172"/>
    </source>
</evidence>
<dbReference type="EMBL" id="BPPX01000022">
    <property type="protein sequence ID" value="GJC86610.1"/>
    <property type="molecule type" value="Genomic_DNA"/>
</dbReference>
<protein>
    <submittedName>
        <fullName evidence="1">Uncharacterized protein</fullName>
    </submittedName>
</protein>
<proteinExistence type="predicted"/>
<gene>
    <name evidence="1" type="ORF">ColLi_09448</name>
</gene>
<keyword evidence="2" id="KW-1185">Reference proteome</keyword>